<dbReference type="Pfam" id="PF19924">
    <property type="entry name" value="DUF6387"/>
    <property type="match status" value="1"/>
</dbReference>
<gene>
    <name evidence="1" type="ORF">NCTC9381_03935</name>
</gene>
<accession>A0A379AJ98</accession>
<dbReference type="RefSeq" id="WP_062758220.1">
    <property type="nucleotide sequence ID" value="NZ_CP077366.1"/>
</dbReference>
<dbReference type="Proteomes" id="UP000254640">
    <property type="component" value="Unassembled WGS sequence"/>
</dbReference>
<organism evidence="1 2">
    <name type="scientific">Enterobacter agglomerans</name>
    <name type="common">Erwinia herbicola</name>
    <name type="synonym">Pantoea agglomerans</name>
    <dbReference type="NCBI Taxonomy" id="549"/>
    <lineage>
        <taxon>Bacteria</taxon>
        <taxon>Pseudomonadati</taxon>
        <taxon>Pseudomonadota</taxon>
        <taxon>Gammaproteobacteria</taxon>
        <taxon>Enterobacterales</taxon>
        <taxon>Erwiniaceae</taxon>
        <taxon>Pantoea</taxon>
        <taxon>Pantoea agglomerans group</taxon>
    </lineage>
</organism>
<dbReference type="EMBL" id="UGSO01000001">
    <property type="protein sequence ID" value="SUB17993.1"/>
    <property type="molecule type" value="Genomic_DNA"/>
</dbReference>
<reference evidence="1 2" key="1">
    <citation type="submission" date="2018-06" db="EMBL/GenBank/DDBJ databases">
        <authorList>
            <consortium name="Pathogen Informatics"/>
            <person name="Doyle S."/>
        </authorList>
    </citation>
    <scope>NUCLEOTIDE SEQUENCE [LARGE SCALE GENOMIC DNA]</scope>
    <source>
        <strain evidence="1 2">NCTC9381</strain>
    </source>
</reference>
<dbReference type="AlphaFoldDB" id="A0A379AJ98"/>
<dbReference type="GeneID" id="66826777"/>
<evidence type="ECO:0000313" key="1">
    <source>
        <dbReference type="EMBL" id="SUB17993.1"/>
    </source>
</evidence>
<dbReference type="InterPro" id="IPR045664">
    <property type="entry name" value="DUF6387"/>
</dbReference>
<keyword evidence="2" id="KW-1185">Reference proteome</keyword>
<protein>
    <submittedName>
        <fullName evidence="1">Uncharacterized protein</fullName>
    </submittedName>
</protein>
<proteinExistence type="predicted"/>
<sequence length="270" mass="31732">MKVNEINIELQSWFNIENYQDVEKLSLKEFYKEFQVRRNIFEGMDFFEGDDTTFEMILDGKPFISQTMNMGELSNHNNSHIHQVSFRQIESLKRTLEFFAPDSFVKGTGELKKEIKYQSITSIMKDVIRKDGDNRLFISFDIKNSTDEEIINALKVMLPVWRDDYQIKESKIEKFGLAKIIKLIDYRILPMMDLLLWAKFKKIALTNTVLSRILYPRLTDEIRGEEQLKETDRPLAEKALSGETCKSIENFINKNNHMEGIPLRGLRSLL</sequence>
<name>A0A379AJ98_ENTAG</name>
<evidence type="ECO:0000313" key="2">
    <source>
        <dbReference type="Proteomes" id="UP000254640"/>
    </source>
</evidence>